<evidence type="ECO:0000259" key="13">
    <source>
        <dbReference type="PROSITE" id="PS51471"/>
    </source>
</evidence>
<dbReference type="InterPro" id="IPR005123">
    <property type="entry name" value="Oxoglu/Fe-dep_dioxygenase_dom"/>
</dbReference>
<dbReference type="Pfam" id="PF01549">
    <property type="entry name" value="ShK"/>
    <property type="match status" value="3"/>
</dbReference>
<evidence type="ECO:0000256" key="2">
    <source>
        <dbReference type="ARBA" id="ARBA00004167"/>
    </source>
</evidence>
<feature type="chain" id="PRO_5044279160" description="Procollagen-proline 4-dioxygenase" evidence="12">
    <location>
        <begin position="17"/>
        <end position="440"/>
    </location>
</feature>
<dbReference type="PANTHER" id="PTHR10869">
    <property type="entry name" value="PROLYL 4-HYDROXYLASE ALPHA SUBUNIT"/>
    <property type="match status" value="1"/>
</dbReference>
<dbReference type="InterPro" id="IPR045054">
    <property type="entry name" value="P4HA-like"/>
</dbReference>
<dbReference type="InterPro" id="IPR006620">
    <property type="entry name" value="Pro_4_hyd_alph"/>
</dbReference>
<comment type="caution">
    <text evidence="15">The sequence shown here is derived from an EMBL/GenBank/DDBJ whole genome shotgun (WGS) entry which is preliminary data.</text>
</comment>
<accession>A0AB34K7E6</accession>
<dbReference type="SMART" id="SM00254">
    <property type="entry name" value="ShKT"/>
    <property type="match status" value="3"/>
</dbReference>
<evidence type="ECO:0000256" key="8">
    <source>
        <dbReference type="ARBA" id="ARBA00023002"/>
    </source>
</evidence>
<dbReference type="InterPro" id="IPR044862">
    <property type="entry name" value="Pro_4_hyd_alph_FE2OG_OXY"/>
</dbReference>
<feature type="compositionally biased region" description="Low complexity" evidence="11">
    <location>
        <begin position="22"/>
        <end position="39"/>
    </location>
</feature>
<dbReference type="InterPro" id="IPR003582">
    <property type="entry name" value="ShKT_dom"/>
</dbReference>
<keyword evidence="12" id="KW-0732">Signal</keyword>
<keyword evidence="5" id="KW-0479">Metal-binding</keyword>
<evidence type="ECO:0000259" key="14">
    <source>
        <dbReference type="PROSITE" id="PS51670"/>
    </source>
</evidence>
<evidence type="ECO:0000256" key="4">
    <source>
        <dbReference type="ARBA" id="ARBA00022692"/>
    </source>
</evidence>
<comment type="subcellular location">
    <subcellularLocation>
        <location evidence="3">Endomembrane system</location>
    </subcellularLocation>
    <subcellularLocation>
        <location evidence="2">Membrane</location>
        <topology evidence="2">Single-pass membrane protein</topology>
    </subcellularLocation>
</comment>
<feature type="domain" description="ShKT" evidence="14">
    <location>
        <begin position="112"/>
        <end position="146"/>
    </location>
</feature>
<dbReference type="GO" id="GO:0016020">
    <property type="term" value="C:membrane"/>
    <property type="evidence" value="ECO:0007669"/>
    <property type="project" value="UniProtKB-SubCell"/>
</dbReference>
<evidence type="ECO:0000256" key="1">
    <source>
        <dbReference type="ARBA" id="ARBA00001961"/>
    </source>
</evidence>
<evidence type="ECO:0000256" key="12">
    <source>
        <dbReference type="SAM" id="SignalP"/>
    </source>
</evidence>
<keyword evidence="10" id="KW-0472">Membrane</keyword>
<protein>
    <recommendedName>
        <fullName evidence="17">Procollagen-proline 4-dioxygenase</fullName>
    </recommendedName>
</protein>
<evidence type="ECO:0000256" key="5">
    <source>
        <dbReference type="ARBA" id="ARBA00022723"/>
    </source>
</evidence>
<dbReference type="GO" id="GO:0031418">
    <property type="term" value="F:L-ascorbic acid binding"/>
    <property type="evidence" value="ECO:0007669"/>
    <property type="project" value="InterPro"/>
</dbReference>
<dbReference type="EMBL" id="JBGBPQ010000002">
    <property type="protein sequence ID" value="KAL1528796.1"/>
    <property type="molecule type" value="Genomic_DNA"/>
</dbReference>
<evidence type="ECO:0000256" key="3">
    <source>
        <dbReference type="ARBA" id="ARBA00004308"/>
    </source>
</evidence>
<feature type="domain" description="Fe2OG dioxygenase" evidence="13">
    <location>
        <begin position="307"/>
        <end position="411"/>
    </location>
</feature>
<evidence type="ECO:0000256" key="9">
    <source>
        <dbReference type="ARBA" id="ARBA00023004"/>
    </source>
</evidence>
<keyword evidence="7" id="KW-1133">Transmembrane helix</keyword>
<dbReference type="AlphaFoldDB" id="A0AB34K7E6"/>
<dbReference type="SMART" id="SM00702">
    <property type="entry name" value="P4Hc"/>
    <property type="match status" value="1"/>
</dbReference>
<evidence type="ECO:0000313" key="16">
    <source>
        <dbReference type="Proteomes" id="UP001515480"/>
    </source>
</evidence>
<evidence type="ECO:0000256" key="6">
    <source>
        <dbReference type="ARBA" id="ARBA00022964"/>
    </source>
</evidence>
<name>A0AB34K7E6_PRYPA</name>
<dbReference type="PANTHER" id="PTHR10869:SF235">
    <property type="entry name" value="PROCOLLAGEN-PROLINE 4-DIOXYGENASE"/>
    <property type="match status" value="1"/>
</dbReference>
<dbReference type="PROSITE" id="PS51471">
    <property type="entry name" value="FE2OG_OXY"/>
    <property type="match status" value="1"/>
</dbReference>
<keyword evidence="9" id="KW-0408">Iron</keyword>
<dbReference type="Proteomes" id="UP001515480">
    <property type="component" value="Unassembled WGS sequence"/>
</dbReference>
<dbReference type="Pfam" id="PF13640">
    <property type="entry name" value="2OG-FeII_Oxy_3"/>
    <property type="match status" value="1"/>
</dbReference>
<dbReference type="GO" id="GO:0005783">
    <property type="term" value="C:endoplasmic reticulum"/>
    <property type="evidence" value="ECO:0007669"/>
    <property type="project" value="TreeGrafter"/>
</dbReference>
<keyword evidence="8" id="KW-0560">Oxidoreductase</keyword>
<evidence type="ECO:0000256" key="11">
    <source>
        <dbReference type="SAM" id="MobiDB-lite"/>
    </source>
</evidence>
<sequence length="440" mass="47933">MALVSLLALLRGAAFAATSFEATSSNPPLDDVSDPPSLDGAPPASLLGAPLDGACADATAYASHCAAWAAAGECARNAAFMHESCRRSCGVCAAAPASCDGAQGSVQLAEACADEHESCSEWALQEECAKNPVFMEASCRASCYVCESSACRDEEELCAQWAAAGECAKNEAYMVVRCAFSCRVCFLERSAECRRDEKMAPAAVNGTIDATFERLLGYPGARALSREPWIVHLDRFLQPEEADVLIKVAGHDFQRSRATGDEDSSSASAYARTSMTSWCNVPSCMDDPRFVAVRDRISALMDVPWQNSEHLQLLKYEVGQFYTEHHDQISPRHSAWGPRLYTFFMYLSDVEEGGETRFTRLNLTVSPSKGSAIVWPSVFSHDLFRTDERTFHEAVNVTKGVKYAANFWIHMYDFQGALARGCDNKNYLQPTSVMGAQGAS</sequence>
<keyword evidence="4" id="KW-0812">Transmembrane</keyword>
<feature type="region of interest" description="Disordered" evidence="11">
    <location>
        <begin position="22"/>
        <end position="43"/>
    </location>
</feature>
<dbReference type="Gene3D" id="1.10.10.1940">
    <property type="match status" value="1"/>
</dbReference>
<proteinExistence type="predicted"/>
<keyword evidence="16" id="KW-1185">Reference proteome</keyword>
<dbReference type="PROSITE" id="PS51670">
    <property type="entry name" value="SHKT"/>
    <property type="match status" value="1"/>
</dbReference>
<gene>
    <name evidence="15" type="ORF">AB1Y20_010121</name>
</gene>
<evidence type="ECO:0000313" key="15">
    <source>
        <dbReference type="EMBL" id="KAL1528796.1"/>
    </source>
</evidence>
<dbReference type="GO" id="GO:0004656">
    <property type="term" value="F:procollagen-proline 4-dioxygenase activity"/>
    <property type="evidence" value="ECO:0007669"/>
    <property type="project" value="TreeGrafter"/>
</dbReference>
<comment type="cofactor">
    <cofactor evidence="1">
        <name>L-ascorbate</name>
        <dbReference type="ChEBI" id="CHEBI:38290"/>
    </cofactor>
</comment>
<reference evidence="15 16" key="1">
    <citation type="journal article" date="2024" name="Science">
        <title>Giant polyketide synthase enzymes in the biosynthesis of giant marine polyether toxins.</title>
        <authorList>
            <person name="Fallon T.R."/>
            <person name="Shende V.V."/>
            <person name="Wierzbicki I.H."/>
            <person name="Pendleton A.L."/>
            <person name="Watervoot N.F."/>
            <person name="Auber R.P."/>
            <person name="Gonzalez D.J."/>
            <person name="Wisecaver J.H."/>
            <person name="Moore B.S."/>
        </authorList>
    </citation>
    <scope>NUCLEOTIDE SEQUENCE [LARGE SCALE GENOMIC DNA]</scope>
    <source>
        <strain evidence="15 16">12B1</strain>
    </source>
</reference>
<organism evidence="15 16">
    <name type="scientific">Prymnesium parvum</name>
    <name type="common">Toxic golden alga</name>
    <dbReference type="NCBI Taxonomy" id="97485"/>
    <lineage>
        <taxon>Eukaryota</taxon>
        <taxon>Haptista</taxon>
        <taxon>Haptophyta</taxon>
        <taxon>Prymnesiophyceae</taxon>
        <taxon>Prymnesiales</taxon>
        <taxon>Prymnesiaceae</taxon>
        <taxon>Prymnesium</taxon>
    </lineage>
</organism>
<keyword evidence="6" id="KW-0223">Dioxygenase</keyword>
<dbReference type="Gene3D" id="2.60.120.620">
    <property type="entry name" value="q2cbj1_9rhob like domain"/>
    <property type="match status" value="1"/>
</dbReference>
<dbReference type="GO" id="GO:0005506">
    <property type="term" value="F:iron ion binding"/>
    <property type="evidence" value="ECO:0007669"/>
    <property type="project" value="InterPro"/>
</dbReference>
<evidence type="ECO:0000256" key="7">
    <source>
        <dbReference type="ARBA" id="ARBA00022989"/>
    </source>
</evidence>
<evidence type="ECO:0008006" key="17">
    <source>
        <dbReference type="Google" id="ProtNLM"/>
    </source>
</evidence>
<evidence type="ECO:0000256" key="10">
    <source>
        <dbReference type="ARBA" id="ARBA00023136"/>
    </source>
</evidence>
<feature type="signal peptide" evidence="12">
    <location>
        <begin position="1"/>
        <end position="16"/>
    </location>
</feature>